<proteinExistence type="predicted"/>
<name>A0AA42Q5P3_9BURK</name>
<sequence>MLVFSLLSQIITPPQADRLLSAELLLRAQKQPKVIKSGLSCTNENRSKCVALSSRVALCADQIFDNSGDYLFDLYQLDFQPSRLDGQLFALLRCLLKDVWLGAHCGALGSAQPCSFIKGFRWLAARLSRHLAKPLVRLLCFIQQARRDT</sequence>
<organism evidence="1 2">
    <name type="scientific">Comamonas thiooxydans</name>
    <dbReference type="NCBI Taxonomy" id="363952"/>
    <lineage>
        <taxon>Bacteria</taxon>
        <taxon>Pseudomonadati</taxon>
        <taxon>Pseudomonadota</taxon>
        <taxon>Betaproteobacteria</taxon>
        <taxon>Burkholderiales</taxon>
        <taxon>Comamonadaceae</taxon>
        <taxon>Comamonas</taxon>
    </lineage>
</organism>
<dbReference type="EMBL" id="JAOCEK010000026">
    <property type="protein sequence ID" value="MDH1336821.1"/>
    <property type="molecule type" value="Genomic_DNA"/>
</dbReference>
<evidence type="ECO:0000313" key="1">
    <source>
        <dbReference type="EMBL" id="MDH1336821.1"/>
    </source>
</evidence>
<dbReference type="Proteomes" id="UP001161065">
    <property type="component" value="Unassembled WGS sequence"/>
</dbReference>
<evidence type="ECO:0000313" key="2">
    <source>
        <dbReference type="Proteomes" id="UP001161065"/>
    </source>
</evidence>
<protein>
    <submittedName>
        <fullName evidence="1">Uncharacterized protein</fullName>
    </submittedName>
</protein>
<dbReference type="RefSeq" id="WP_280009302.1">
    <property type="nucleotide sequence ID" value="NZ_JAOCEK010000026.1"/>
</dbReference>
<dbReference type="AlphaFoldDB" id="A0AA42Q5P3"/>
<gene>
    <name evidence="1" type="ORF">N5D63_21975</name>
</gene>
<reference evidence="1" key="1">
    <citation type="submission" date="2022-09" db="EMBL/GenBank/DDBJ databases">
        <title>Intensive care unit water sources are persistently colonized with multi-drug resistant bacteria and are the site of extensive horizontal gene transfer of antibiotic resistance genes.</title>
        <authorList>
            <person name="Diorio-Toth L."/>
        </authorList>
    </citation>
    <scope>NUCLEOTIDE SEQUENCE</scope>
    <source>
        <strain evidence="1">GD03832</strain>
    </source>
</reference>
<accession>A0AA42Q5P3</accession>
<comment type="caution">
    <text evidence="1">The sequence shown here is derived from an EMBL/GenBank/DDBJ whole genome shotgun (WGS) entry which is preliminary data.</text>
</comment>